<gene>
    <name evidence="2" type="ORF">BCR39DRAFT_560780</name>
</gene>
<evidence type="ECO:0000256" key="1">
    <source>
        <dbReference type="SAM" id="MobiDB-lite"/>
    </source>
</evidence>
<comment type="caution">
    <text evidence="2">The sequence shown here is derived from an EMBL/GenBank/DDBJ whole genome shotgun (WGS) entry which is preliminary data.</text>
</comment>
<feature type="region of interest" description="Disordered" evidence="1">
    <location>
        <begin position="1"/>
        <end position="75"/>
    </location>
</feature>
<reference evidence="2 3" key="1">
    <citation type="submission" date="2016-07" db="EMBL/GenBank/DDBJ databases">
        <title>Pervasive Adenine N6-methylation of Active Genes in Fungi.</title>
        <authorList>
            <consortium name="DOE Joint Genome Institute"/>
            <person name="Mondo S.J."/>
            <person name="Dannebaum R.O."/>
            <person name="Kuo R.C."/>
            <person name="Labutti K."/>
            <person name="Haridas S."/>
            <person name="Kuo A."/>
            <person name="Salamov A."/>
            <person name="Ahrendt S.R."/>
            <person name="Lipzen A."/>
            <person name="Sullivan W."/>
            <person name="Andreopoulos W.B."/>
            <person name="Clum A."/>
            <person name="Lindquist E."/>
            <person name="Daum C."/>
            <person name="Ramamoorthy G.K."/>
            <person name="Gryganskyi A."/>
            <person name="Culley D."/>
            <person name="Magnuson J.K."/>
            <person name="James T.Y."/>
            <person name="O'Malley M.A."/>
            <person name="Stajich J.E."/>
            <person name="Spatafora J.W."/>
            <person name="Visel A."/>
            <person name="Grigoriev I.V."/>
        </authorList>
    </citation>
    <scope>NUCLEOTIDE SEQUENCE [LARGE SCALE GENOMIC DNA]</scope>
    <source>
        <strain evidence="2 3">68-887.2</strain>
    </source>
</reference>
<evidence type="ECO:0000313" key="3">
    <source>
        <dbReference type="Proteomes" id="UP000193986"/>
    </source>
</evidence>
<organism evidence="2 3">
    <name type="scientific">Naematelia encephala</name>
    <dbReference type="NCBI Taxonomy" id="71784"/>
    <lineage>
        <taxon>Eukaryota</taxon>
        <taxon>Fungi</taxon>
        <taxon>Dikarya</taxon>
        <taxon>Basidiomycota</taxon>
        <taxon>Agaricomycotina</taxon>
        <taxon>Tremellomycetes</taxon>
        <taxon>Tremellales</taxon>
        <taxon>Naemateliaceae</taxon>
        <taxon>Naematelia</taxon>
    </lineage>
</organism>
<name>A0A1Y2AU07_9TREE</name>
<protein>
    <submittedName>
        <fullName evidence="2">Uncharacterized protein</fullName>
    </submittedName>
</protein>
<dbReference type="STRING" id="71784.A0A1Y2AU07"/>
<proteinExistence type="predicted"/>
<dbReference type="EMBL" id="MCFC01000051">
    <property type="protein sequence ID" value="ORY26078.1"/>
    <property type="molecule type" value="Genomic_DNA"/>
</dbReference>
<dbReference type="Proteomes" id="UP000193986">
    <property type="component" value="Unassembled WGS sequence"/>
</dbReference>
<sequence>MSDKSTASSAGSSSSSSSSSSPSLASDHIPSSSKEPSFYALQQHDEHVDSSGPIRPLESTNLPPPELSLREPPAPDLLPIVRPTLAQFRVSEGAAARSAKLRALWEALPNLPSLDTDAGPTLYEEELVRICAQDRPDARLWGGPDEVGEELKTVKC</sequence>
<keyword evidence="3" id="KW-1185">Reference proteome</keyword>
<dbReference type="AlphaFoldDB" id="A0A1Y2AU07"/>
<accession>A0A1Y2AU07</accession>
<feature type="compositionally biased region" description="Pro residues" evidence="1">
    <location>
        <begin position="62"/>
        <end position="75"/>
    </location>
</feature>
<dbReference type="InParanoid" id="A0A1Y2AU07"/>
<feature type="compositionally biased region" description="Low complexity" evidence="1">
    <location>
        <begin position="1"/>
        <end position="33"/>
    </location>
</feature>
<evidence type="ECO:0000313" key="2">
    <source>
        <dbReference type="EMBL" id="ORY26078.1"/>
    </source>
</evidence>